<feature type="chain" id="PRO_5026953729" evidence="1">
    <location>
        <begin position="20"/>
        <end position="47"/>
    </location>
</feature>
<feature type="non-terminal residue" evidence="2">
    <location>
        <position position="47"/>
    </location>
</feature>
<reference evidence="2" key="1">
    <citation type="submission" date="2020-02" db="EMBL/GenBank/DDBJ databases">
        <authorList>
            <person name="Meier V. D."/>
        </authorList>
    </citation>
    <scope>NUCLEOTIDE SEQUENCE</scope>
    <source>
        <strain evidence="2">AVDCRST_MAG70</strain>
    </source>
</reference>
<evidence type="ECO:0000313" key="2">
    <source>
        <dbReference type="EMBL" id="CAA9571239.1"/>
    </source>
</evidence>
<protein>
    <submittedName>
        <fullName evidence="2">Uncharacterized protein</fullName>
    </submittedName>
</protein>
<dbReference type="AlphaFoldDB" id="A0A6J4VBX8"/>
<accession>A0A6J4VBX8</accession>
<name>A0A6J4VBX8_9BACT</name>
<dbReference type="EMBL" id="CADCWH010000402">
    <property type="protein sequence ID" value="CAA9571239.1"/>
    <property type="molecule type" value="Genomic_DNA"/>
</dbReference>
<keyword evidence="1" id="KW-0732">Signal</keyword>
<gene>
    <name evidence="2" type="ORF">AVDCRST_MAG70-2526</name>
</gene>
<sequence>MTAPAALMISAIGLGGALAAVPGAVSPEAQRHDVWSGFRPARLVLHG</sequence>
<evidence type="ECO:0000256" key="1">
    <source>
        <dbReference type="SAM" id="SignalP"/>
    </source>
</evidence>
<feature type="signal peptide" evidence="1">
    <location>
        <begin position="1"/>
        <end position="19"/>
    </location>
</feature>
<proteinExistence type="predicted"/>
<organism evidence="2">
    <name type="scientific">uncultured Thermomicrobiales bacterium</name>
    <dbReference type="NCBI Taxonomy" id="1645740"/>
    <lineage>
        <taxon>Bacteria</taxon>
        <taxon>Pseudomonadati</taxon>
        <taxon>Thermomicrobiota</taxon>
        <taxon>Thermomicrobia</taxon>
        <taxon>Thermomicrobiales</taxon>
        <taxon>environmental samples</taxon>
    </lineage>
</organism>